<evidence type="ECO:0000256" key="2">
    <source>
        <dbReference type="SAM" id="Phobius"/>
    </source>
</evidence>
<sequence>MNKINLLATCAKYGDCWSCVGDRGCGYFYKTEECVPGGWLSPHENYTDTGNAWNYYHGNCYASTRVEFVLLPSICGLIALALAIVALWRSCPIWWCELFDSSPSPCTSPHAGVDVIGYRHQHLLEEHVPLLIDNDPGSRTHVSQTSNNIHNLSQPAPITTPSSPGNRRDKPLVAGTSLEEHYGSWCQRSGHMVQGNESSSG</sequence>
<feature type="transmembrane region" description="Helical" evidence="2">
    <location>
        <begin position="68"/>
        <end position="88"/>
    </location>
</feature>
<protein>
    <recommendedName>
        <fullName evidence="5">PSI domain-containing protein</fullName>
    </recommendedName>
</protein>
<reference evidence="3 4" key="1">
    <citation type="journal article" date="2015" name="Genome Biol. Evol.">
        <title>Phylogenomic analyses indicate that early fungi evolved digesting cell walls of algal ancestors of land plants.</title>
        <authorList>
            <person name="Chang Y."/>
            <person name="Wang S."/>
            <person name="Sekimoto S."/>
            <person name="Aerts A.L."/>
            <person name="Choi C."/>
            <person name="Clum A."/>
            <person name="LaButti K.M."/>
            <person name="Lindquist E.A."/>
            <person name="Yee Ngan C."/>
            <person name="Ohm R.A."/>
            <person name="Salamov A.A."/>
            <person name="Grigoriev I.V."/>
            <person name="Spatafora J.W."/>
            <person name="Berbee M.L."/>
        </authorList>
    </citation>
    <scope>NUCLEOTIDE SEQUENCE [LARGE SCALE GENOMIC DNA]</scope>
    <source>
        <strain evidence="3 4">NRRL 1564</strain>
    </source>
</reference>
<dbReference type="AlphaFoldDB" id="A0A2G5BD12"/>
<name>A0A2G5BD12_COERN</name>
<keyword evidence="4" id="KW-1185">Reference proteome</keyword>
<evidence type="ECO:0000313" key="4">
    <source>
        <dbReference type="Proteomes" id="UP000242474"/>
    </source>
</evidence>
<feature type="region of interest" description="Disordered" evidence="1">
    <location>
        <begin position="134"/>
        <end position="171"/>
    </location>
</feature>
<evidence type="ECO:0000256" key="1">
    <source>
        <dbReference type="SAM" id="MobiDB-lite"/>
    </source>
</evidence>
<evidence type="ECO:0000313" key="3">
    <source>
        <dbReference type="EMBL" id="PIA16893.1"/>
    </source>
</evidence>
<keyword evidence="2" id="KW-1133">Transmembrane helix</keyword>
<dbReference type="OrthoDB" id="5541616at2759"/>
<evidence type="ECO:0008006" key="5">
    <source>
        <dbReference type="Google" id="ProtNLM"/>
    </source>
</evidence>
<dbReference type="Proteomes" id="UP000242474">
    <property type="component" value="Unassembled WGS sequence"/>
</dbReference>
<feature type="compositionally biased region" description="Polar residues" evidence="1">
    <location>
        <begin position="140"/>
        <end position="165"/>
    </location>
</feature>
<keyword evidence="2" id="KW-0472">Membrane</keyword>
<gene>
    <name evidence="3" type="ORF">COEREDRAFT_8039</name>
</gene>
<dbReference type="EMBL" id="KZ303497">
    <property type="protein sequence ID" value="PIA16893.1"/>
    <property type="molecule type" value="Genomic_DNA"/>
</dbReference>
<keyword evidence="2" id="KW-0812">Transmembrane</keyword>
<organism evidence="3 4">
    <name type="scientific">Coemansia reversa (strain ATCC 12441 / NRRL 1564)</name>
    <dbReference type="NCBI Taxonomy" id="763665"/>
    <lineage>
        <taxon>Eukaryota</taxon>
        <taxon>Fungi</taxon>
        <taxon>Fungi incertae sedis</taxon>
        <taxon>Zoopagomycota</taxon>
        <taxon>Kickxellomycotina</taxon>
        <taxon>Kickxellomycetes</taxon>
        <taxon>Kickxellales</taxon>
        <taxon>Kickxellaceae</taxon>
        <taxon>Coemansia</taxon>
    </lineage>
</organism>
<proteinExistence type="predicted"/>
<accession>A0A2G5BD12</accession>